<dbReference type="EMBL" id="JAESVG020000002">
    <property type="protein sequence ID" value="KAG8629965.1"/>
    <property type="molecule type" value="Genomic_DNA"/>
</dbReference>
<protein>
    <submittedName>
        <fullName evidence="2">Uncharacterized protein</fullName>
    </submittedName>
</protein>
<dbReference type="Proteomes" id="UP000809789">
    <property type="component" value="Unassembled WGS sequence"/>
</dbReference>
<reference evidence="2" key="1">
    <citation type="submission" date="2021-07" db="EMBL/GenBank/DDBJ databases">
        <title>Elsinoe batatas strain:CRI-CJ2 Genome sequencing and assembly.</title>
        <authorList>
            <person name="Huang L."/>
        </authorList>
    </citation>
    <scope>NUCLEOTIDE SEQUENCE</scope>
    <source>
        <strain evidence="2">CRI-CJ2</strain>
    </source>
</reference>
<gene>
    <name evidence="2" type="ORF">KVT40_001584</name>
</gene>
<sequence>MASTLTSNGGAASTSDLSLILIATAAEPLTSSDTKTLLSNALHARSITDLHILGPSVANLQALRTEAYSLAGKLHRNLSVTLHELPSEPNGSQMSSSLDALPIRTLHGVLLLLPPAPASAHSTSTSFLDFSAAGLQDVLNNSITLVHTIARSTIPLIPSSLTEPSPSSPSPRPFFAIHPPLSSPSHPSEAATSPSPPTHTSTAQCLHTRLLSLTLSSLSSSGPHVEVGYADSLLPVPVVEKVDEKITPKLGINVPDLNGGGEGNGQGGGAGAWEVEEDGGSPTKLWAEWALLEDG</sequence>
<evidence type="ECO:0000313" key="2">
    <source>
        <dbReference type="EMBL" id="KAG8629965.1"/>
    </source>
</evidence>
<organism evidence="2 3">
    <name type="scientific">Elsinoe batatas</name>
    <dbReference type="NCBI Taxonomy" id="2601811"/>
    <lineage>
        <taxon>Eukaryota</taxon>
        <taxon>Fungi</taxon>
        <taxon>Dikarya</taxon>
        <taxon>Ascomycota</taxon>
        <taxon>Pezizomycotina</taxon>
        <taxon>Dothideomycetes</taxon>
        <taxon>Dothideomycetidae</taxon>
        <taxon>Myriangiales</taxon>
        <taxon>Elsinoaceae</taxon>
        <taxon>Elsinoe</taxon>
    </lineage>
</organism>
<name>A0A8K0L9G8_9PEZI</name>
<proteinExistence type="predicted"/>
<accession>A0A8K0L9G8</accession>
<dbReference type="AlphaFoldDB" id="A0A8K0L9G8"/>
<comment type="caution">
    <text evidence="2">The sequence shown here is derived from an EMBL/GenBank/DDBJ whole genome shotgun (WGS) entry which is preliminary data.</text>
</comment>
<feature type="region of interest" description="Disordered" evidence="1">
    <location>
        <begin position="253"/>
        <end position="280"/>
    </location>
</feature>
<evidence type="ECO:0000313" key="3">
    <source>
        <dbReference type="Proteomes" id="UP000809789"/>
    </source>
</evidence>
<keyword evidence="3" id="KW-1185">Reference proteome</keyword>
<feature type="region of interest" description="Disordered" evidence="1">
    <location>
        <begin position="160"/>
        <end position="202"/>
    </location>
</feature>
<evidence type="ECO:0000256" key="1">
    <source>
        <dbReference type="SAM" id="MobiDB-lite"/>
    </source>
</evidence>
<feature type="compositionally biased region" description="Low complexity" evidence="1">
    <location>
        <begin position="178"/>
        <end position="202"/>
    </location>
</feature>
<dbReference type="OrthoDB" id="3891008at2759"/>
<feature type="compositionally biased region" description="Gly residues" evidence="1">
    <location>
        <begin position="258"/>
        <end position="271"/>
    </location>
</feature>